<dbReference type="Gene3D" id="3.30.760.10">
    <property type="entry name" value="RNA Cap, Translation Initiation Factor Eif4e"/>
    <property type="match status" value="1"/>
</dbReference>
<sequence length="425" mass="47573">MFRWINGLRGIPASDPPSPNDSGITEPESPPAETEPVNDAPIVQNDDNKPPEMTTTTPPTPTPSPVVEAEPITVIPEVKGPEGDAVETPNNPEQDAIARALLRQTPVDDLSEMFKNSASFHTSHHSTAPQVQYHPHPLVRPAVPEESGATHEQQMALVKREASVLRFRELWEILPPTIPSRHPLHSRWVLWFLKGDRTKDWEECLRKVTVFDSIEGFWSVANHIISPSQLSWGSDFYVFREGIRPMWEDENNVKGGRWLVYVEKAKRAQALDHYWMELLIALVGEQFGEDGASISGAVVNIRQKGDKVALWTQDATKDATNYRIGKVLYEALGVKDGEIMRYEVHKDASARTGSTVKPRIVLPLKHMRLNAQQIRDLSVATGETPAPVIPPQAKFMFPKHCNASGGNFSFEDFLDQARQVQAVLR</sequence>
<keyword evidence="2" id="KW-0648">Protein biosynthesis</keyword>
<evidence type="ECO:0000256" key="3">
    <source>
        <dbReference type="SAM" id="MobiDB-lite"/>
    </source>
</evidence>
<dbReference type="PANTHER" id="PTHR11960:SF69">
    <property type="entry name" value="EUKARYOTIC TRANSLATION INITIATION FACTOR 4E-3"/>
    <property type="match status" value="1"/>
</dbReference>
<evidence type="ECO:0000256" key="1">
    <source>
        <dbReference type="ARBA" id="ARBA00032656"/>
    </source>
</evidence>
<keyword evidence="4" id="KW-1185">Reference proteome</keyword>
<dbReference type="AlphaFoldDB" id="A0A7E4UTB5"/>
<comment type="similarity">
    <text evidence="2">Belongs to the eukaryotic initiation factor 4E family.</text>
</comment>
<dbReference type="PANTHER" id="PTHR11960">
    <property type="entry name" value="EUKARYOTIC TRANSLATION INITIATION FACTOR 4E RELATED"/>
    <property type="match status" value="1"/>
</dbReference>
<feature type="compositionally biased region" description="Low complexity" evidence="3">
    <location>
        <begin position="25"/>
        <end position="35"/>
    </location>
</feature>
<name>A0A7E4UTB5_PANRE</name>
<dbReference type="GO" id="GO:0000340">
    <property type="term" value="F:RNA 7-methylguanosine cap binding"/>
    <property type="evidence" value="ECO:0007669"/>
    <property type="project" value="UniProtKB-ARBA"/>
</dbReference>
<dbReference type="InterPro" id="IPR019770">
    <property type="entry name" value="TIF_eIF_4E_CS"/>
</dbReference>
<dbReference type="InterPro" id="IPR001040">
    <property type="entry name" value="TIF_eIF_4E"/>
</dbReference>
<protein>
    <recommendedName>
        <fullName evidence="1">eIF-4F 25 kDa subunit</fullName>
    </recommendedName>
</protein>
<dbReference type="PROSITE" id="PS00813">
    <property type="entry name" value="IF4E"/>
    <property type="match status" value="1"/>
</dbReference>
<reference evidence="4" key="1">
    <citation type="journal article" date="2013" name="Genetics">
        <title>The draft genome and transcriptome of Panagrellus redivivus are shaped by the harsh demands of a free-living lifestyle.</title>
        <authorList>
            <person name="Srinivasan J."/>
            <person name="Dillman A.R."/>
            <person name="Macchietto M.G."/>
            <person name="Heikkinen L."/>
            <person name="Lakso M."/>
            <person name="Fracchia K.M."/>
            <person name="Antoshechkin I."/>
            <person name="Mortazavi A."/>
            <person name="Wong G."/>
            <person name="Sternberg P.W."/>
        </authorList>
    </citation>
    <scope>NUCLEOTIDE SEQUENCE [LARGE SCALE GENOMIC DNA]</scope>
    <source>
        <strain evidence="4">MT8872</strain>
    </source>
</reference>
<dbReference type="Pfam" id="PF01652">
    <property type="entry name" value="IF4E"/>
    <property type="match status" value="1"/>
</dbReference>
<evidence type="ECO:0000313" key="5">
    <source>
        <dbReference type="WBParaSite" id="Pan_g12587.t1"/>
    </source>
</evidence>
<dbReference type="GO" id="GO:0003743">
    <property type="term" value="F:translation initiation factor activity"/>
    <property type="evidence" value="ECO:0007669"/>
    <property type="project" value="UniProtKB-KW"/>
</dbReference>
<organism evidence="4 5">
    <name type="scientific">Panagrellus redivivus</name>
    <name type="common">Microworm</name>
    <dbReference type="NCBI Taxonomy" id="6233"/>
    <lineage>
        <taxon>Eukaryota</taxon>
        <taxon>Metazoa</taxon>
        <taxon>Ecdysozoa</taxon>
        <taxon>Nematoda</taxon>
        <taxon>Chromadorea</taxon>
        <taxon>Rhabditida</taxon>
        <taxon>Tylenchina</taxon>
        <taxon>Panagrolaimomorpha</taxon>
        <taxon>Panagrolaimoidea</taxon>
        <taxon>Panagrolaimidae</taxon>
        <taxon>Panagrellus</taxon>
    </lineage>
</organism>
<dbReference type="GO" id="GO:0016281">
    <property type="term" value="C:eukaryotic translation initiation factor 4F complex"/>
    <property type="evidence" value="ECO:0007669"/>
    <property type="project" value="TreeGrafter"/>
</dbReference>
<proteinExistence type="inferred from homology"/>
<dbReference type="SUPFAM" id="SSF55418">
    <property type="entry name" value="eIF4e-like"/>
    <property type="match status" value="1"/>
</dbReference>
<evidence type="ECO:0000256" key="2">
    <source>
        <dbReference type="RuleBase" id="RU004374"/>
    </source>
</evidence>
<evidence type="ECO:0000313" key="4">
    <source>
        <dbReference type="Proteomes" id="UP000492821"/>
    </source>
</evidence>
<keyword evidence="2" id="KW-0396">Initiation factor</keyword>
<dbReference type="InterPro" id="IPR023398">
    <property type="entry name" value="TIF_eIF4e-like"/>
</dbReference>
<keyword evidence="2" id="KW-0694">RNA-binding</keyword>
<dbReference type="WBParaSite" id="Pan_g12587.t1">
    <property type="protein sequence ID" value="Pan_g12587.t1"/>
    <property type="gene ID" value="Pan_g12587"/>
</dbReference>
<accession>A0A7E4UTB5</accession>
<reference evidence="5" key="2">
    <citation type="submission" date="2020-10" db="UniProtKB">
        <authorList>
            <consortium name="WormBaseParasite"/>
        </authorList>
    </citation>
    <scope>IDENTIFICATION</scope>
</reference>
<dbReference type="Proteomes" id="UP000492821">
    <property type="component" value="Unassembled WGS sequence"/>
</dbReference>
<feature type="region of interest" description="Disordered" evidence="3">
    <location>
        <begin position="1"/>
        <end position="68"/>
    </location>
</feature>